<accession>A0AA40BJV6</accession>
<reference evidence="2" key="1">
    <citation type="submission" date="2023-06" db="EMBL/GenBank/DDBJ databases">
        <title>Genome-scale phylogeny and comparative genomics of the fungal order Sordariales.</title>
        <authorList>
            <consortium name="Lawrence Berkeley National Laboratory"/>
            <person name="Hensen N."/>
            <person name="Bonometti L."/>
            <person name="Westerberg I."/>
            <person name="Brannstrom I.O."/>
            <person name="Guillou S."/>
            <person name="Cros-Aarteil S."/>
            <person name="Calhoun S."/>
            <person name="Haridas S."/>
            <person name="Kuo A."/>
            <person name="Mondo S."/>
            <person name="Pangilinan J."/>
            <person name="Riley R."/>
            <person name="Labutti K."/>
            <person name="Andreopoulos B."/>
            <person name="Lipzen A."/>
            <person name="Chen C."/>
            <person name="Yanf M."/>
            <person name="Daum C."/>
            <person name="Ng V."/>
            <person name="Clum A."/>
            <person name="Steindorff A."/>
            <person name="Ohm R."/>
            <person name="Martin F."/>
            <person name="Silar P."/>
            <person name="Natvig D."/>
            <person name="Lalanne C."/>
            <person name="Gautier V."/>
            <person name="Ament-Velasquez S.L."/>
            <person name="Kruys A."/>
            <person name="Hutchinson M.I."/>
            <person name="Powell A.J."/>
            <person name="Barry K."/>
            <person name="Miller A.N."/>
            <person name="Grigoriev I.V."/>
            <person name="Debuchy R."/>
            <person name="Gladieux P."/>
            <person name="Thoren M.H."/>
            <person name="Johannesson H."/>
        </authorList>
    </citation>
    <scope>NUCLEOTIDE SEQUENCE</scope>
    <source>
        <strain evidence="2">CBS 540.89</strain>
    </source>
</reference>
<name>A0AA40BJV6_9PEZI</name>
<keyword evidence="3" id="KW-1185">Reference proteome</keyword>
<evidence type="ECO:0000313" key="2">
    <source>
        <dbReference type="EMBL" id="KAK0735473.1"/>
    </source>
</evidence>
<protein>
    <submittedName>
        <fullName evidence="2">Uncharacterized protein</fullName>
    </submittedName>
</protein>
<evidence type="ECO:0000313" key="3">
    <source>
        <dbReference type="Proteomes" id="UP001172159"/>
    </source>
</evidence>
<sequence>MTIRLVKAYLLRAFGMPLPGKIDSHFSSADTGAKGWELDAEKLLELLEEATSGIASSEVVDDDENSQSNIDELLNEDEKFLGDIPGDESVEENLFEDHLGQNAEFLAIVLRQNQNFLGEDDTGLFVADAHAMNTIEGSTSGDNKGLREPATPATKITKGKRAARTTGATKATKATKAAKTNNPNADYNPSKIDHNSNNNGESMDE</sequence>
<comment type="caution">
    <text evidence="2">The sequence shown here is derived from an EMBL/GenBank/DDBJ whole genome shotgun (WGS) entry which is preliminary data.</text>
</comment>
<organism evidence="2 3">
    <name type="scientific">Apiosordaria backusii</name>
    <dbReference type="NCBI Taxonomy" id="314023"/>
    <lineage>
        <taxon>Eukaryota</taxon>
        <taxon>Fungi</taxon>
        <taxon>Dikarya</taxon>
        <taxon>Ascomycota</taxon>
        <taxon>Pezizomycotina</taxon>
        <taxon>Sordariomycetes</taxon>
        <taxon>Sordariomycetidae</taxon>
        <taxon>Sordariales</taxon>
        <taxon>Lasiosphaeriaceae</taxon>
        <taxon>Apiosordaria</taxon>
    </lineage>
</organism>
<dbReference type="EMBL" id="JAUKTV010000007">
    <property type="protein sequence ID" value="KAK0735473.1"/>
    <property type="molecule type" value="Genomic_DNA"/>
</dbReference>
<feature type="region of interest" description="Disordered" evidence="1">
    <location>
        <begin position="135"/>
        <end position="205"/>
    </location>
</feature>
<evidence type="ECO:0000256" key="1">
    <source>
        <dbReference type="SAM" id="MobiDB-lite"/>
    </source>
</evidence>
<gene>
    <name evidence="2" type="ORF">B0T21DRAFT_412095</name>
</gene>
<proteinExistence type="predicted"/>
<dbReference type="Proteomes" id="UP001172159">
    <property type="component" value="Unassembled WGS sequence"/>
</dbReference>
<feature type="compositionally biased region" description="Low complexity" evidence="1">
    <location>
        <begin position="164"/>
        <end position="180"/>
    </location>
</feature>
<dbReference type="AlphaFoldDB" id="A0AA40BJV6"/>
<feature type="compositionally biased region" description="Polar residues" evidence="1">
    <location>
        <begin position="195"/>
        <end position="205"/>
    </location>
</feature>